<organism evidence="8 9">
    <name type="scientific">Populus trichocarpa</name>
    <name type="common">Western balsam poplar</name>
    <name type="synonym">Populus balsamifera subsp. trichocarpa</name>
    <dbReference type="NCBI Taxonomy" id="3694"/>
    <lineage>
        <taxon>Eukaryota</taxon>
        <taxon>Viridiplantae</taxon>
        <taxon>Streptophyta</taxon>
        <taxon>Embryophyta</taxon>
        <taxon>Tracheophyta</taxon>
        <taxon>Spermatophyta</taxon>
        <taxon>Magnoliopsida</taxon>
        <taxon>eudicotyledons</taxon>
        <taxon>Gunneridae</taxon>
        <taxon>Pentapetalae</taxon>
        <taxon>rosids</taxon>
        <taxon>fabids</taxon>
        <taxon>Malpighiales</taxon>
        <taxon>Salicaceae</taxon>
        <taxon>Saliceae</taxon>
        <taxon>Populus</taxon>
    </lineage>
</organism>
<evidence type="ECO:0000256" key="4">
    <source>
        <dbReference type="PROSITE-ProRule" id="PRU00035"/>
    </source>
</evidence>
<evidence type="ECO:0000313" key="9">
    <source>
        <dbReference type="Proteomes" id="UP000006729"/>
    </source>
</evidence>
<evidence type="ECO:0000313" key="8">
    <source>
        <dbReference type="EMBL" id="PNT17999.1"/>
    </source>
</evidence>
<dbReference type="PANTHER" id="PTHR45926">
    <property type="entry name" value="OSJNBA0053K19.4 PROTEIN"/>
    <property type="match status" value="1"/>
</dbReference>
<dbReference type="ExpressionAtlas" id="A0A2K1YY93">
    <property type="expression patterns" value="baseline and differential"/>
</dbReference>
<feature type="domain" description="NET" evidence="7">
    <location>
        <begin position="176"/>
        <end position="257"/>
    </location>
</feature>
<feature type="domain" description="Bromo" evidence="6">
    <location>
        <begin position="32"/>
        <end position="107"/>
    </location>
</feature>
<feature type="compositionally biased region" description="Low complexity" evidence="5">
    <location>
        <begin position="259"/>
        <end position="276"/>
    </location>
</feature>
<proteinExistence type="predicted"/>
<protein>
    <recommendedName>
        <fullName evidence="10">Bromo domain-containing protein</fullName>
    </recommendedName>
</protein>
<gene>
    <name evidence="8" type="ORF">POPTR_010G219200</name>
</gene>
<evidence type="ECO:0000256" key="5">
    <source>
        <dbReference type="SAM" id="MobiDB-lite"/>
    </source>
</evidence>
<feature type="compositionally biased region" description="Basic residues" evidence="5">
    <location>
        <begin position="290"/>
        <end position="300"/>
    </location>
</feature>
<feature type="region of interest" description="Disordered" evidence="5">
    <location>
        <begin position="256"/>
        <end position="300"/>
    </location>
</feature>
<evidence type="ECO:0000256" key="1">
    <source>
        <dbReference type="ARBA" id="ARBA00023015"/>
    </source>
</evidence>
<keyword evidence="3" id="KW-0804">Transcription</keyword>
<accession>A0A2K1YY93</accession>
<dbReference type="InterPro" id="IPR038336">
    <property type="entry name" value="NET_sf"/>
</dbReference>
<dbReference type="Pfam" id="PF17035">
    <property type="entry name" value="BET"/>
    <property type="match status" value="1"/>
</dbReference>
<dbReference type="PRINTS" id="PR00503">
    <property type="entry name" value="BROMODOMAIN"/>
</dbReference>
<dbReference type="SMART" id="SM00297">
    <property type="entry name" value="BROMO"/>
    <property type="match status" value="1"/>
</dbReference>
<dbReference type="SUPFAM" id="SSF47370">
    <property type="entry name" value="Bromodomain"/>
    <property type="match status" value="1"/>
</dbReference>
<dbReference type="PROSITE" id="PS50014">
    <property type="entry name" value="BROMODOMAIN_2"/>
    <property type="match status" value="1"/>
</dbReference>
<keyword evidence="9" id="KW-1185">Reference proteome</keyword>
<evidence type="ECO:0000259" key="7">
    <source>
        <dbReference type="PROSITE" id="PS51525"/>
    </source>
</evidence>
<dbReference type="InterPro" id="IPR027353">
    <property type="entry name" value="NET_dom"/>
</dbReference>
<name>A0A2K1YY93_POPTR</name>
<dbReference type="Proteomes" id="UP000006729">
    <property type="component" value="Chromosome 10"/>
</dbReference>
<dbReference type="InterPro" id="IPR001487">
    <property type="entry name" value="Bromodomain"/>
</dbReference>
<evidence type="ECO:0000259" key="6">
    <source>
        <dbReference type="PROSITE" id="PS50014"/>
    </source>
</evidence>
<sequence length="300" mass="34455">MLLVLGNSSKMRRNERLLLLRECKSLCANSITQHKWAWPFMQPVDVKGLRLHDYYEVIDKPMDFSTIKNQMEAKDGTGYKNVREISADVRLVFKNAMKYNDERSDVHVMAKTLLGKFEEKWLQLLPKVTEEEKRREDEEVEAKLDMQLAQEAAHAKMARDLSNELYEVDMHLEELRDIVVQKCRKMSTEEKRKLGVALTRLSPEDLTKALEIVARSNPGFQATAEEVDLDIDAQTESTLWRLKFLVKDVLEVQGKSAASTGGNNNNNNNNKNTSNNNKRKREICDAIAKTAKKRSKKPSS</sequence>
<dbReference type="PROSITE" id="PS51525">
    <property type="entry name" value="NET"/>
    <property type="match status" value="1"/>
</dbReference>
<evidence type="ECO:0008006" key="10">
    <source>
        <dbReference type="Google" id="ProtNLM"/>
    </source>
</evidence>
<dbReference type="Gene3D" id="1.20.1270.220">
    <property type="match status" value="1"/>
</dbReference>
<keyword evidence="1" id="KW-0805">Transcription regulation</keyword>
<evidence type="ECO:0000256" key="2">
    <source>
        <dbReference type="ARBA" id="ARBA00023117"/>
    </source>
</evidence>
<keyword evidence="2 4" id="KW-0103">Bromodomain</keyword>
<dbReference type="EMBL" id="CM009299">
    <property type="protein sequence ID" value="PNT17999.1"/>
    <property type="molecule type" value="Genomic_DNA"/>
</dbReference>
<dbReference type="AlphaFoldDB" id="A0A2K1YY93"/>
<dbReference type="Pfam" id="PF00439">
    <property type="entry name" value="Bromodomain"/>
    <property type="match status" value="1"/>
</dbReference>
<reference evidence="8 9" key="1">
    <citation type="journal article" date="2006" name="Science">
        <title>The genome of black cottonwood, Populus trichocarpa (Torr. &amp; Gray).</title>
        <authorList>
            <person name="Tuskan G.A."/>
            <person name="Difazio S."/>
            <person name="Jansson S."/>
            <person name="Bohlmann J."/>
            <person name="Grigoriev I."/>
            <person name="Hellsten U."/>
            <person name="Putnam N."/>
            <person name="Ralph S."/>
            <person name="Rombauts S."/>
            <person name="Salamov A."/>
            <person name="Schein J."/>
            <person name="Sterck L."/>
            <person name="Aerts A."/>
            <person name="Bhalerao R.R."/>
            <person name="Bhalerao R.P."/>
            <person name="Blaudez D."/>
            <person name="Boerjan W."/>
            <person name="Brun A."/>
            <person name="Brunner A."/>
            <person name="Busov V."/>
            <person name="Campbell M."/>
            <person name="Carlson J."/>
            <person name="Chalot M."/>
            <person name="Chapman J."/>
            <person name="Chen G.L."/>
            <person name="Cooper D."/>
            <person name="Coutinho P.M."/>
            <person name="Couturier J."/>
            <person name="Covert S."/>
            <person name="Cronk Q."/>
            <person name="Cunningham R."/>
            <person name="Davis J."/>
            <person name="Degroeve S."/>
            <person name="Dejardin A."/>
            <person name="Depamphilis C."/>
            <person name="Detter J."/>
            <person name="Dirks B."/>
            <person name="Dubchak I."/>
            <person name="Duplessis S."/>
            <person name="Ehlting J."/>
            <person name="Ellis B."/>
            <person name="Gendler K."/>
            <person name="Goodstein D."/>
            <person name="Gribskov M."/>
            <person name="Grimwood J."/>
            <person name="Groover A."/>
            <person name="Gunter L."/>
            <person name="Hamberger B."/>
            <person name="Heinze B."/>
            <person name="Helariutta Y."/>
            <person name="Henrissat B."/>
            <person name="Holligan D."/>
            <person name="Holt R."/>
            <person name="Huang W."/>
            <person name="Islam-Faridi N."/>
            <person name="Jones S."/>
            <person name="Jones-Rhoades M."/>
            <person name="Jorgensen R."/>
            <person name="Joshi C."/>
            <person name="Kangasjarvi J."/>
            <person name="Karlsson J."/>
            <person name="Kelleher C."/>
            <person name="Kirkpatrick R."/>
            <person name="Kirst M."/>
            <person name="Kohler A."/>
            <person name="Kalluri U."/>
            <person name="Larimer F."/>
            <person name="Leebens-Mack J."/>
            <person name="Leple J.C."/>
            <person name="Locascio P."/>
            <person name="Lou Y."/>
            <person name="Lucas S."/>
            <person name="Martin F."/>
            <person name="Montanini B."/>
            <person name="Napoli C."/>
            <person name="Nelson D.R."/>
            <person name="Nelson C."/>
            <person name="Nieminen K."/>
            <person name="Nilsson O."/>
            <person name="Pereda V."/>
            <person name="Peter G."/>
            <person name="Philippe R."/>
            <person name="Pilate G."/>
            <person name="Poliakov A."/>
            <person name="Razumovskaya J."/>
            <person name="Richardson P."/>
            <person name="Rinaldi C."/>
            <person name="Ritland K."/>
            <person name="Rouze P."/>
            <person name="Ryaboy D."/>
            <person name="Schmutz J."/>
            <person name="Schrader J."/>
            <person name="Segerman B."/>
            <person name="Shin H."/>
            <person name="Siddiqui A."/>
            <person name="Sterky F."/>
            <person name="Terry A."/>
            <person name="Tsai C.J."/>
            <person name="Uberbacher E."/>
            <person name="Unneberg P."/>
            <person name="Vahala J."/>
            <person name="Wall K."/>
            <person name="Wessler S."/>
            <person name="Yang G."/>
            <person name="Yin T."/>
            <person name="Douglas C."/>
            <person name="Marra M."/>
            <person name="Sandberg G."/>
            <person name="Van de Peer Y."/>
            <person name="Rokhsar D."/>
        </authorList>
    </citation>
    <scope>NUCLEOTIDE SEQUENCE [LARGE SCALE GENOMIC DNA]</scope>
    <source>
        <strain evidence="9">cv. Nisqually</strain>
    </source>
</reference>
<dbReference type="InterPro" id="IPR036427">
    <property type="entry name" value="Bromodomain-like_sf"/>
</dbReference>
<evidence type="ECO:0000256" key="3">
    <source>
        <dbReference type="ARBA" id="ARBA00023163"/>
    </source>
</evidence>
<dbReference type="Gene3D" id="1.20.920.10">
    <property type="entry name" value="Bromodomain-like"/>
    <property type="match status" value="1"/>
</dbReference>